<comment type="caution">
    <text evidence="3">The sequence shown here is derived from an EMBL/GenBank/DDBJ whole genome shotgun (WGS) entry which is preliminary data.</text>
</comment>
<evidence type="ECO:0000259" key="2">
    <source>
        <dbReference type="Pfam" id="PF04024"/>
    </source>
</evidence>
<dbReference type="InterPro" id="IPR007168">
    <property type="entry name" value="Phageshock_PspC_N"/>
</dbReference>
<dbReference type="Proteomes" id="UP000448292">
    <property type="component" value="Unassembled WGS sequence"/>
</dbReference>
<dbReference type="RefSeq" id="WP_144303371.1">
    <property type="nucleotide sequence ID" value="NZ_QMIE01000010.1"/>
</dbReference>
<name>A0A7M3MDE7_9BACT</name>
<keyword evidence="1" id="KW-0812">Transmembrane</keyword>
<proteinExistence type="predicted"/>
<feature type="domain" description="Phage shock protein PspC N-terminal" evidence="2">
    <location>
        <begin position="10"/>
        <end position="64"/>
    </location>
</feature>
<keyword evidence="1" id="KW-0472">Membrane</keyword>
<dbReference type="OrthoDB" id="7359894at2"/>
<accession>A0A7M3MDE7</accession>
<dbReference type="AlphaFoldDB" id="A0A7M3MDE7"/>
<organism evidence="3 4">
    <name type="scientific">Oceanidesulfovibrio indonesiensis</name>
    <dbReference type="NCBI Taxonomy" id="54767"/>
    <lineage>
        <taxon>Bacteria</taxon>
        <taxon>Pseudomonadati</taxon>
        <taxon>Thermodesulfobacteriota</taxon>
        <taxon>Desulfovibrionia</taxon>
        <taxon>Desulfovibrionales</taxon>
        <taxon>Desulfovibrionaceae</taxon>
        <taxon>Oceanidesulfovibrio</taxon>
    </lineage>
</organism>
<keyword evidence="1" id="KW-1133">Transmembrane helix</keyword>
<dbReference type="Pfam" id="PF04024">
    <property type="entry name" value="PspC"/>
    <property type="match status" value="1"/>
</dbReference>
<reference evidence="3 4" key="1">
    <citation type="submission" date="2018-06" db="EMBL/GenBank/DDBJ databases">
        <title>Complete genome of Desulfovibrio indonesiensis P37SLT.</title>
        <authorList>
            <person name="Crispim J.S."/>
            <person name="Vidigal P.M.P."/>
            <person name="Silva L.C.F."/>
            <person name="Laguardia C.N."/>
            <person name="Araujo L.C."/>
            <person name="Dias R.S."/>
            <person name="Sousa M.P."/>
            <person name="Paula S.O."/>
            <person name="Silva C."/>
        </authorList>
    </citation>
    <scope>NUCLEOTIDE SEQUENCE [LARGE SCALE GENOMIC DNA]</scope>
    <source>
        <strain evidence="3 4">P37SLT</strain>
    </source>
</reference>
<protein>
    <submittedName>
        <fullName evidence="3">Envelope stress response membrane protein PspC</fullName>
    </submittedName>
</protein>
<evidence type="ECO:0000313" key="4">
    <source>
        <dbReference type="Proteomes" id="UP000448292"/>
    </source>
</evidence>
<dbReference type="EMBL" id="QMIE01000010">
    <property type="protein sequence ID" value="TVM16620.1"/>
    <property type="molecule type" value="Genomic_DNA"/>
</dbReference>
<gene>
    <name evidence="3" type="ORF">DPQ33_11500</name>
</gene>
<evidence type="ECO:0000256" key="1">
    <source>
        <dbReference type="SAM" id="Phobius"/>
    </source>
</evidence>
<evidence type="ECO:0000313" key="3">
    <source>
        <dbReference type="EMBL" id="TVM16620.1"/>
    </source>
</evidence>
<feature type="transmembrane region" description="Helical" evidence="1">
    <location>
        <begin position="34"/>
        <end position="59"/>
    </location>
</feature>
<sequence length="122" mass="14099">MKYGRLSRGPYRARDGAILGVFKGLAQHFDFSVFWLRLLGVIFLIGTGFWPAVIIYLLAALIMKPTPRVFGDSCDGDPGQPSRASTLKSRFERLEQRIRRMEDVVTSREFQWDSRFGRRQSR</sequence>
<keyword evidence="4" id="KW-1185">Reference proteome</keyword>